<dbReference type="Proteomes" id="UP000245910">
    <property type="component" value="Chromosome III"/>
</dbReference>
<evidence type="ECO:0000313" key="2">
    <source>
        <dbReference type="Proteomes" id="UP000245910"/>
    </source>
</evidence>
<organism evidence="1 2">
    <name type="scientific">Fusarium venenatum</name>
    <dbReference type="NCBI Taxonomy" id="56646"/>
    <lineage>
        <taxon>Eukaryota</taxon>
        <taxon>Fungi</taxon>
        <taxon>Dikarya</taxon>
        <taxon>Ascomycota</taxon>
        <taxon>Pezizomycotina</taxon>
        <taxon>Sordariomycetes</taxon>
        <taxon>Hypocreomycetidae</taxon>
        <taxon>Hypocreales</taxon>
        <taxon>Nectriaceae</taxon>
        <taxon>Fusarium</taxon>
    </lineage>
</organism>
<proteinExistence type="predicted"/>
<dbReference type="AlphaFoldDB" id="A0A2L2TGW3"/>
<protein>
    <submittedName>
        <fullName evidence="1">Uncharacterized protein</fullName>
    </submittedName>
</protein>
<name>A0A2L2TGW3_9HYPO</name>
<dbReference type="EMBL" id="LN649231">
    <property type="protein sequence ID" value="CEI69239.1"/>
    <property type="molecule type" value="Genomic_DNA"/>
</dbReference>
<reference evidence="2" key="1">
    <citation type="submission" date="2014-10" db="EMBL/GenBank/DDBJ databases">
        <authorList>
            <person name="King R."/>
        </authorList>
    </citation>
    <scope>NUCLEOTIDE SEQUENCE [LARGE SCALE GENOMIC DNA]</scope>
    <source>
        <strain evidence="2">A3/5</strain>
    </source>
</reference>
<keyword evidence="2" id="KW-1185">Reference proteome</keyword>
<accession>A0A2L2TGW3</accession>
<sequence>MTSLQEIQTKVDEGPKMFLYIEREWHRSLSQTGMIPEGLTRCTELQCTPDEIYRLAQLEEAFRS</sequence>
<evidence type="ECO:0000313" key="1">
    <source>
        <dbReference type="EMBL" id="CEI69239.1"/>
    </source>
</evidence>